<reference evidence="8 9" key="1">
    <citation type="submission" date="2020-01" db="EMBL/GenBank/DDBJ databases">
        <title>Paenibacillus soybeanensis sp. nov. isolated from the nodules of soybean (Glycine max(L.) Merr).</title>
        <authorList>
            <person name="Wang H."/>
        </authorList>
    </citation>
    <scope>NUCLEOTIDE SEQUENCE [LARGE SCALE GENOMIC DNA]</scope>
    <source>
        <strain evidence="8 9">T1</strain>
    </source>
</reference>
<comment type="caution">
    <text evidence="8">The sequence shown here is derived from an EMBL/GenBank/DDBJ whole genome shotgun (WGS) entry which is preliminary data.</text>
</comment>
<evidence type="ECO:0000256" key="5">
    <source>
        <dbReference type="ARBA" id="ARBA00022793"/>
    </source>
</evidence>
<dbReference type="InterPro" id="IPR036778">
    <property type="entry name" value="OHCU_decarboxylase_sf"/>
</dbReference>
<dbReference type="EC" id="4.1.1.97" evidence="3"/>
<name>A0ABW9XLD5_9BACL</name>
<proteinExistence type="predicted"/>
<dbReference type="EMBL" id="JAAAMV010000002">
    <property type="protein sequence ID" value="NBD23422.1"/>
    <property type="molecule type" value="Genomic_DNA"/>
</dbReference>
<organism evidence="8 9">
    <name type="scientific">Paenibacillus glycinis</name>
    <dbReference type="NCBI Taxonomy" id="2697035"/>
    <lineage>
        <taxon>Bacteria</taxon>
        <taxon>Bacillati</taxon>
        <taxon>Bacillota</taxon>
        <taxon>Bacilli</taxon>
        <taxon>Bacillales</taxon>
        <taxon>Paenibacillaceae</taxon>
        <taxon>Paenibacillus</taxon>
    </lineage>
</organism>
<dbReference type="InterPro" id="IPR017580">
    <property type="entry name" value="OHCU_decarboxylase-1"/>
</dbReference>
<evidence type="ECO:0000256" key="2">
    <source>
        <dbReference type="ARBA" id="ARBA00004754"/>
    </source>
</evidence>
<evidence type="ECO:0000259" key="7">
    <source>
        <dbReference type="Pfam" id="PF09349"/>
    </source>
</evidence>
<dbReference type="Proteomes" id="UP000665561">
    <property type="component" value="Unassembled WGS sequence"/>
</dbReference>
<comment type="catalytic activity">
    <reaction evidence="1">
        <text>5-hydroxy-2-oxo-4-ureido-2,5-dihydro-1H-imidazole-5-carboxylate + H(+) = (S)-allantoin + CO2</text>
        <dbReference type="Rhea" id="RHEA:26301"/>
        <dbReference type="ChEBI" id="CHEBI:15378"/>
        <dbReference type="ChEBI" id="CHEBI:15678"/>
        <dbReference type="ChEBI" id="CHEBI:16526"/>
        <dbReference type="ChEBI" id="CHEBI:58639"/>
        <dbReference type="EC" id="4.1.1.97"/>
    </reaction>
</comment>
<keyword evidence="4" id="KW-0659">Purine metabolism</keyword>
<gene>
    <name evidence="8" type="primary">uraD</name>
    <name evidence="8" type="ORF">GT019_06020</name>
</gene>
<dbReference type="PANTHER" id="PTHR43466:SF1">
    <property type="entry name" value="2-OXO-4-HYDROXY-4-CARBOXY-5-UREIDOIMIDAZOLINE DECARBOXYLASE-RELATED"/>
    <property type="match status" value="1"/>
</dbReference>
<feature type="domain" description="Oxo-4-hydroxy-4-carboxy-5-ureidoimidazoline decarboxylase" evidence="7">
    <location>
        <begin position="7"/>
        <end position="159"/>
    </location>
</feature>
<dbReference type="Pfam" id="PF09349">
    <property type="entry name" value="OHCU_decarbox"/>
    <property type="match status" value="1"/>
</dbReference>
<keyword evidence="9" id="KW-1185">Reference proteome</keyword>
<dbReference type="InterPro" id="IPR018020">
    <property type="entry name" value="OHCU_decarboxylase"/>
</dbReference>
<evidence type="ECO:0000256" key="1">
    <source>
        <dbReference type="ARBA" id="ARBA00001163"/>
    </source>
</evidence>
<protein>
    <recommendedName>
        <fullName evidence="3">2-oxo-4-hydroxy-4-carboxy-5-ureidoimidazoline decarboxylase</fullName>
        <ecNumber evidence="3">4.1.1.97</ecNumber>
    </recommendedName>
</protein>
<comment type="pathway">
    <text evidence="2">Purine metabolism; urate degradation; (S)-allantoin from urate: step 3/3.</text>
</comment>
<sequence>MQLWQLNTLSRERFIGQLGAIFEHSPWVAERVWERRPFHSRHELHEAMMTAVLEAPEERIVALLRAHPDLASRASMTAHSAEEQQSVGLDALSAEEYDRFAALNASYLAKHGFPFIIAVRGKTKNDILAAMAERLEHDGEQERKQALLEIRRIAELRLRDQIEE</sequence>
<dbReference type="PANTHER" id="PTHR43466">
    <property type="entry name" value="2-OXO-4-HYDROXY-4-CARBOXY-5-UREIDOIMIDAZOLINE DECARBOXYLASE-RELATED"/>
    <property type="match status" value="1"/>
</dbReference>
<keyword evidence="5" id="KW-0210">Decarboxylase</keyword>
<evidence type="ECO:0000256" key="4">
    <source>
        <dbReference type="ARBA" id="ARBA00022631"/>
    </source>
</evidence>
<keyword evidence="6 8" id="KW-0456">Lyase</keyword>
<evidence type="ECO:0000313" key="9">
    <source>
        <dbReference type="Proteomes" id="UP000665561"/>
    </source>
</evidence>
<accession>A0ABW9XLD5</accession>
<evidence type="ECO:0000313" key="8">
    <source>
        <dbReference type="EMBL" id="NBD23422.1"/>
    </source>
</evidence>
<dbReference type="Gene3D" id="1.10.3330.10">
    <property type="entry name" value="Oxo-4-hydroxy-4-carboxy-5-ureidoimidazoline decarboxylase"/>
    <property type="match status" value="1"/>
</dbReference>
<dbReference type="GO" id="GO:0051997">
    <property type="term" value="F:2-oxo-4-hydroxy-4-carboxy-5-ureidoimidazoline decarboxylase activity"/>
    <property type="evidence" value="ECO:0007669"/>
    <property type="project" value="UniProtKB-EC"/>
</dbReference>
<evidence type="ECO:0000256" key="3">
    <source>
        <dbReference type="ARBA" id="ARBA00012257"/>
    </source>
</evidence>
<dbReference type="NCBIfam" id="TIGR03164">
    <property type="entry name" value="UHCUDC"/>
    <property type="match status" value="1"/>
</dbReference>
<dbReference type="SUPFAM" id="SSF158694">
    <property type="entry name" value="UraD-Like"/>
    <property type="match status" value="1"/>
</dbReference>
<evidence type="ECO:0000256" key="6">
    <source>
        <dbReference type="ARBA" id="ARBA00023239"/>
    </source>
</evidence>